<evidence type="ECO:0000313" key="2">
    <source>
        <dbReference type="EMBL" id="CAA9441852.1"/>
    </source>
</evidence>
<dbReference type="EMBL" id="CADCVH010000001">
    <property type="protein sequence ID" value="CAA9441852.1"/>
    <property type="molecule type" value="Genomic_DNA"/>
</dbReference>
<gene>
    <name evidence="2" type="ORF">AVDCRST_MAG02-144</name>
</gene>
<protein>
    <submittedName>
        <fullName evidence="2">Uncharacterized protein</fullName>
    </submittedName>
</protein>
<feature type="region of interest" description="Disordered" evidence="1">
    <location>
        <begin position="28"/>
        <end position="65"/>
    </location>
</feature>
<proteinExistence type="predicted"/>
<feature type="compositionally biased region" description="Basic residues" evidence="1">
    <location>
        <begin position="54"/>
        <end position="65"/>
    </location>
</feature>
<evidence type="ECO:0000256" key="1">
    <source>
        <dbReference type="SAM" id="MobiDB-lite"/>
    </source>
</evidence>
<feature type="compositionally biased region" description="Gly residues" evidence="1">
    <location>
        <begin position="44"/>
        <end position="53"/>
    </location>
</feature>
<sequence>MAAQRPGGIIGFVKLKEHEAQEANKMAKFTQMSPARTSARDGSNSGGSNSGGGNRRRRRRRRRNT</sequence>
<organism evidence="2">
    <name type="scientific">uncultured Rubrobacteraceae bacterium</name>
    <dbReference type="NCBI Taxonomy" id="349277"/>
    <lineage>
        <taxon>Bacteria</taxon>
        <taxon>Bacillati</taxon>
        <taxon>Actinomycetota</taxon>
        <taxon>Rubrobacteria</taxon>
        <taxon>Rubrobacterales</taxon>
        <taxon>Rubrobacteraceae</taxon>
        <taxon>environmental samples</taxon>
    </lineage>
</organism>
<reference evidence="2" key="1">
    <citation type="submission" date="2020-02" db="EMBL/GenBank/DDBJ databases">
        <authorList>
            <person name="Meier V. D."/>
        </authorList>
    </citation>
    <scope>NUCLEOTIDE SEQUENCE</scope>
    <source>
        <strain evidence="2">AVDCRST_MAG02</strain>
    </source>
</reference>
<dbReference type="AlphaFoldDB" id="A0A6J4QJQ4"/>
<name>A0A6J4QJQ4_9ACTN</name>
<accession>A0A6J4QJQ4</accession>